<comment type="caution">
    <text evidence="1">The sequence shown here is derived from an EMBL/GenBank/DDBJ whole genome shotgun (WGS) entry which is preliminary data.</text>
</comment>
<keyword evidence="2" id="KW-1185">Reference proteome</keyword>
<dbReference type="OrthoDB" id="115224at2759"/>
<evidence type="ECO:0008006" key="3">
    <source>
        <dbReference type="Google" id="ProtNLM"/>
    </source>
</evidence>
<evidence type="ECO:0000313" key="1">
    <source>
        <dbReference type="EMBL" id="OWZ09114.1"/>
    </source>
</evidence>
<dbReference type="PANTHER" id="PTHR48471:SF1">
    <property type="entry name" value="DDE TNP4 DOMAIN-CONTAINING PROTEIN"/>
    <property type="match status" value="1"/>
</dbReference>
<sequence>MFVVPHSTLSRVLKNAEDALRQALSGFSPARIVWPTIARQDALARLTAQRESMLQFTWGLTGAYSNVYISRFKSLLTATSRTRIIMGGYTTYMLRALCVSVQTGLYWNDSDTGFAFREALRDPILNPDKRYGVVADSAFPCSDDMVGRILTPLKEGELGRVIPIVPEGAQEKSRAITSIRQTAEWGMGSVEKVYHRLLHPLPYDMDKRKLRLDNLFRLANFRVRMEEISQIRTTWVHGREDNM</sequence>
<dbReference type="PANTHER" id="PTHR48471">
    <property type="entry name" value="DDE TNP4 DOMAIN-CONTAINING PROTEIN"/>
    <property type="match status" value="1"/>
</dbReference>
<protein>
    <recommendedName>
        <fullName evidence="3">DDE Tnp4 domain-containing protein</fullName>
    </recommendedName>
</protein>
<name>A0A225VVC1_9STRA</name>
<organism evidence="1 2">
    <name type="scientific">Phytophthora megakarya</name>
    <dbReference type="NCBI Taxonomy" id="4795"/>
    <lineage>
        <taxon>Eukaryota</taxon>
        <taxon>Sar</taxon>
        <taxon>Stramenopiles</taxon>
        <taxon>Oomycota</taxon>
        <taxon>Peronosporomycetes</taxon>
        <taxon>Peronosporales</taxon>
        <taxon>Peronosporaceae</taxon>
        <taxon>Phytophthora</taxon>
    </lineage>
</organism>
<dbReference type="Proteomes" id="UP000198211">
    <property type="component" value="Unassembled WGS sequence"/>
</dbReference>
<dbReference type="AlphaFoldDB" id="A0A225VVC1"/>
<accession>A0A225VVC1</accession>
<gene>
    <name evidence="1" type="ORF">PHMEG_00018239</name>
</gene>
<proteinExistence type="predicted"/>
<evidence type="ECO:0000313" key="2">
    <source>
        <dbReference type="Proteomes" id="UP000198211"/>
    </source>
</evidence>
<reference evidence="2" key="1">
    <citation type="submission" date="2017-03" db="EMBL/GenBank/DDBJ databases">
        <title>Phytopthora megakarya and P. palmivora, two closely related causual agents of cacao black pod achieved similar genome size and gene model numbers by different mechanisms.</title>
        <authorList>
            <person name="Ali S."/>
            <person name="Shao J."/>
            <person name="Larry D.J."/>
            <person name="Kronmiller B."/>
            <person name="Shen D."/>
            <person name="Strem M.D."/>
            <person name="Melnick R.L."/>
            <person name="Guiltinan M.J."/>
            <person name="Tyler B.M."/>
            <person name="Meinhardt L.W."/>
            <person name="Bailey B.A."/>
        </authorList>
    </citation>
    <scope>NUCLEOTIDE SEQUENCE [LARGE SCALE GENOMIC DNA]</scope>
    <source>
        <strain evidence="2">zdho120</strain>
    </source>
</reference>
<dbReference type="EMBL" id="NBNE01002909">
    <property type="protein sequence ID" value="OWZ09114.1"/>
    <property type="molecule type" value="Genomic_DNA"/>
</dbReference>